<dbReference type="RefSeq" id="WP_380081974.1">
    <property type="nucleotide sequence ID" value="NZ_JBHSWD010000001.1"/>
</dbReference>
<dbReference type="SUPFAM" id="SSF53474">
    <property type="entry name" value="alpha/beta-Hydrolases"/>
    <property type="match status" value="1"/>
</dbReference>
<evidence type="ECO:0000313" key="3">
    <source>
        <dbReference type="Proteomes" id="UP001596297"/>
    </source>
</evidence>
<reference evidence="3" key="1">
    <citation type="journal article" date="2019" name="Int. J. Syst. Evol. Microbiol.">
        <title>The Global Catalogue of Microorganisms (GCM) 10K type strain sequencing project: providing services to taxonomists for standard genome sequencing and annotation.</title>
        <authorList>
            <consortium name="The Broad Institute Genomics Platform"/>
            <consortium name="The Broad Institute Genome Sequencing Center for Infectious Disease"/>
            <person name="Wu L."/>
            <person name="Ma J."/>
        </authorList>
    </citation>
    <scope>NUCLEOTIDE SEQUENCE [LARGE SCALE GENOMIC DNA]</scope>
    <source>
        <strain evidence="3">CGMCC 1.15772</strain>
    </source>
</reference>
<proteinExistence type="predicted"/>
<feature type="domain" description="AB hydrolase-1" evidence="1">
    <location>
        <begin position="22"/>
        <end position="128"/>
    </location>
</feature>
<dbReference type="Pfam" id="PF00561">
    <property type="entry name" value="Abhydrolase_1"/>
    <property type="match status" value="1"/>
</dbReference>
<sequence>MKAEAFTFQGATLRYRVLGDGPPLVLIHGLSGSSRWWRRNLAALSQEHRVYVLDLAGYGSAARLQRSLGVRDAATLIAAWLESAELREVTLVGHSMGGQIATHVATVARPRVRALVLACASGLLEGNFYSNARNLPRAMMTGRPSFIPVIMADALRAGPVNMVRNTLDLLSDSVAELLPELDLPTLVVWGHATPWCLPGWGGPWPLPCRRPSTWKFRAPGTW</sequence>
<keyword evidence="2" id="KW-0378">Hydrolase</keyword>
<gene>
    <name evidence="2" type="ORF">ACFP81_02250</name>
</gene>
<dbReference type="PANTHER" id="PTHR46438">
    <property type="entry name" value="ALPHA/BETA-HYDROLASES SUPERFAMILY PROTEIN"/>
    <property type="match status" value="1"/>
</dbReference>
<evidence type="ECO:0000259" key="1">
    <source>
        <dbReference type="Pfam" id="PF00561"/>
    </source>
</evidence>
<dbReference type="InterPro" id="IPR029058">
    <property type="entry name" value="AB_hydrolase_fold"/>
</dbReference>
<dbReference type="EMBL" id="JBHSWD010000001">
    <property type="protein sequence ID" value="MFC6590966.1"/>
    <property type="molecule type" value="Genomic_DNA"/>
</dbReference>
<organism evidence="2 3">
    <name type="scientific">Deinococcus lacus</name>
    <dbReference type="NCBI Taxonomy" id="392561"/>
    <lineage>
        <taxon>Bacteria</taxon>
        <taxon>Thermotogati</taxon>
        <taxon>Deinococcota</taxon>
        <taxon>Deinococci</taxon>
        <taxon>Deinococcales</taxon>
        <taxon>Deinococcaceae</taxon>
        <taxon>Deinococcus</taxon>
    </lineage>
</organism>
<evidence type="ECO:0000313" key="2">
    <source>
        <dbReference type="EMBL" id="MFC6590966.1"/>
    </source>
</evidence>
<dbReference type="GO" id="GO:0016787">
    <property type="term" value="F:hydrolase activity"/>
    <property type="evidence" value="ECO:0007669"/>
    <property type="project" value="UniProtKB-KW"/>
</dbReference>
<keyword evidence="3" id="KW-1185">Reference proteome</keyword>
<comment type="caution">
    <text evidence="2">The sequence shown here is derived from an EMBL/GenBank/DDBJ whole genome shotgun (WGS) entry which is preliminary data.</text>
</comment>
<dbReference type="Proteomes" id="UP001596297">
    <property type="component" value="Unassembled WGS sequence"/>
</dbReference>
<protein>
    <submittedName>
        <fullName evidence="2">Alpha/beta fold hydrolase</fullName>
    </submittedName>
</protein>
<name>A0ABW1Y9Q2_9DEIO</name>
<dbReference type="Gene3D" id="3.40.50.1820">
    <property type="entry name" value="alpha/beta hydrolase"/>
    <property type="match status" value="1"/>
</dbReference>
<accession>A0ABW1Y9Q2</accession>
<dbReference type="PRINTS" id="PR00111">
    <property type="entry name" value="ABHYDROLASE"/>
</dbReference>
<dbReference type="PANTHER" id="PTHR46438:SF11">
    <property type="entry name" value="LIPASE-RELATED"/>
    <property type="match status" value="1"/>
</dbReference>
<dbReference type="InterPro" id="IPR000073">
    <property type="entry name" value="AB_hydrolase_1"/>
</dbReference>